<feature type="chain" id="PRO_5004311870" evidence="1">
    <location>
        <begin position="20"/>
        <end position="49"/>
    </location>
</feature>
<evidence type="ECO:0000313" key="2">
    <source>
        <dbReference type="EMBL" id="AAM27921.1"/>
    </source>
</evidence>
<protein>
    <submittedName>
        <fullName evidence="2">UORF 2</fullName>
    </submittedName>
</protein>
<reference evidence="2" key="1">
    <citation type="journal article" date="2002" name="Mol. Microbiol.">
        <title>A basic helix-loop-helix protein with similarity to the fungal morphological regulators, Phd1p, Efg1p and StuA, controls conidiation but not dimorphic growth in Penicillium marneffei.</title>
        <authorList>
            <person name="Borneman A.R."/>
            <person name="Hynes M.J."/>
            <person name="Andrianopoulos A."/>
        </authorList>
    </citation>
    <scope>NUCLEOTIDE SEQUENCE</scope>
</reference>
<proteinExistence type="predicted"/>
<evidence type="ECO:0000256" key="1">
    <source>
        <dbReference type="SAM" id="SignalP"/>
    </source>
</evidence>
<dbReference type="EMBL" id="AF436076">
    <property type="protein sequence ID" value="AAM27921.1"/>
    <property type="molecule type" value="Genomic_DNA"/>
</dbReference>
<dbReference type="AlphaFoldDB" id="Q8NKF6"/>
<feature type="signal peptide" evidence="1">
    <location>
        <begin position="1"/>
        <end position="19"/>
    </location>
</feature>
<sequence length="49" mass="5911">MHLTYLLLHYLVLLRYCTALTSDKQVSFCSSRPDDVLFEKRHRLMLVQR</sequence>
<organism evidence="2">
    <name type="scientific">Talaromyces marneffei</name>
    <name type="common">Penicillium marneffei</name>
    <dbReference type="NCBI Taxonomy" id="37727"/>
    <lineage>
        <taxon>Eukaryota</taxon>
        <taxon>Fungi</taxon>
        <taxon>Dikarya</taxon>
        <taxon>Ascomycota</taxon>
        <taxon>Pezizomycotina</taxon>
        <taxon>Eurotiomycetes</taxon>
        <taxon>Eurotiomycetidae</taxon>
        <taxon>Eurotiales</taxon>
        <taxon>Trichocomaceae</taxon>
        <taxon>Talaromyces</taxon>
        <taxon>Talaromyces sect. Talaromyces</taxon>
    </lineage>
</organism>
<keyword evidence="1" id="KW-0732">Signal</keyword>
<gene>
    <name evidence="2" type="primary">stuA</name>
</gene>
<name>Q8NKF6_TALMA</name>
<accession>Q8NKF6</accession>